<feature type="region of interest" description="Disordered" evidence="8">
    <location>
        <begin position="399"/>
        <end position="432"/>
    </location>
</feature>
<dbReference type="SMART" id="SM00746">
    <property type="entry name" value="TRASH"/>
    <property type="match status" value="8"/>
</dbReference>
<evidence type="ECO:0000256" key="2">
    <source>
        <dbReference type="ARBA" id="ARBA00022553"/>
    </source>
</evidence>
<evidence type="ECO:0000256" key="6">
    <source>
        <dbReference type="ARBA" id="ARBA00022833"/>
    </source>
</evidence>
<feature type="domain" description="TRASH" evidence="9">
    <location>
        <begin position="677"/>
        <end position="712"/>
    </location>
</feature>
<evidence type="ECO:0000256" key="3">
    <source>
        <dbReference type="ARBA" id="ARBA00022723"/>
    </source>
</evidence>
<dbReference type="Proteomes" id="UP000504606">
    <property type="component" value="Unplaced"/>
</dbReference>
<dbReference type="PANTHER" id="PTHR45736:SF1">
    <property type="entry name" value="WITHOUT CHILDREN, ISOFORM B"/>
    <property type="match status" value="1"/>
</dbReference>
<keyword evidence="1" id="KW-1017">Isopeptide bond</keyword>
<dbReference type="RefSeq" id="XP_026284598.2">
    <property type="nucleotide sequence ID" value="XM_026428813.2"/>
</dbReference>
<dbReference type="InterPro" id="IPR011017">
    <property type="entry name" value="TRASH_dom"/>
</dbReference>
<dbReference type="CTD" id="47249"/>
<evidence type="ECO:0000313" key="13">
    <source>
        <dbReference type="RefSeq" id="XP_026284600.2"/>
    </source>
</evidence>
<feature type="region of interest" description="Disordered" evidence="8">
    <location>
        <begin position="1063"/>
        <end position="1104"/>
    </location>
</feature>
<accession>A0A6J1SUP3</accession>
<feature type="compositionally biased region" description="Basic and acidic residues" evidence="8">
    <location>
        <begin position="17"/>
        <end position="28"/>
    </location>
</feature>
<feature type="compositionally biased region" description="Low complexity" evidence="8">
    <location>
        <begin position="73"/>
        <end position="97"/>
    </location>
</feature>
<dbReference type="Pfam" id="PF12012">
    <property type="entry name" value="DUF3504"/>
    <property type="match status" value="1"/>
</dbReference>
<feature type="domain" description="TRASH" evidence="9">
    <location>
        <begin position="764"/>
        <end position="803"/>
    </location>
</feature>
<keyword evidence="6" id="KW-0862">Zinc</keyword>
<dbReference type="GeneID" id="113210710"/>
<gene>
    <name evidence="11 12 13" type="primary">LOC113210710</name>
</gene>
<feature type="domain" description="TRASH" evidence="9">
    <location>
        <begin position="485"/>
        <end position="518"/>
    </location>
</feature>
<feature type="domain" description="TRASH" evidence="9">
    <location>
        <begin position="816"/>
        <end position="852"/>
    </location>
</feature>
<evidence type="ECO:0000313" key="11">
    <source>
        <dbReference type="RefSeq" id="XP_026284598.2"/>
    </source>
</evidence>
<keyword evidence="2" id="KW-0597">Phosphoprotein</keyword>
<evidence type="ECO:0000259" key="9">
    <source>
        <dbReference type="SMART" id="SM00746"/>
    </source>
</evidence>
<feature type="compositionally biased region" description="Basic and acidic residues" evidence="8">
    <location>
        <begin position="325"/>
        <end position="341"/>
    </location>
</feature>
<keyword evidence="7" id="KW-0832">Ubl conjugation</keyword>
<feature type="compositionally biased region" description="Basic and acidic residues" evidence="8">
    <location>
        <begin position="52"/>
        <end position="62"/>
    </location>
</feature>
<proteinExistence type="predicted"/>
<dbReference type="InterPro" id="IPR051284">
    <property type="entry name" value="ZnF_MYMT-QRICH1"/>
</dbReference>
<keyword evidence="10" id="KW-1185">Reference proteome</keyword>
<dbReference type="InterPro" id="IPR057926">
    <property type="entry name" value="QRICH1_dom"/>
</dbReference>
<feature type="compositionally biased region" description="Basic and acidic residues" evidence="8">
    <location>
        <begin position="227"/>
        <end position="241"/>
    </location>
</feature>
<dbReference type="InterPro" id="IPR010507">
    <property type="entry name" value="Znf_MYM"/>
</dbReference>
<dbReference type="InterPro" id="IPR021893">
    <property type="entry name" value="ZMYM2-like_C"/>
</dbReference>
<feature type="domain" description="TRASH" evidence="9">
    <location>
        <begin position="625"/>
        <end position="665"/>
    </location>
</feature>
<organism evidence="10 11">
    <name type="scientific">Frankliniella occidentalis</name>
    <name type="common">Western flower thrips</name>
    <name type="synonym">Euthrips occidentalis</name>
    <dbReference type="NCBI Taxonomy" id="133901"/>
    <lineage>
        <taxon>Eukaryota</taxon>
        <taxon>Metazoa</taxon>
        <taxon>Ecdysozoa</taxon>
        <taxon>Arthropoda</taxon>
        <taxon>Hexapoda</taxon>
        <taxon>Insecta</taxon>
        <taxon>Pterygota</taxon>
        <taxon>Neoptera</taxon>
        <taxon>Paraneoptera</taxon>
        <taxon>Thysanoptera</taxon>
        <taxon>Terebrantia</taxon>
        <taxon>Thripoidea</taxon>
        <taxon>Thripidae</taxon>
        <taxon>Frankliniella</taxon>
    </lineage>
</organism>
<reference evidence="11 12" key="1">
    <citation type="submission" date="2025-04" db="UniProtKB">
        <authorList>
            <consortium name="RefSeq"/>
        </authorList>
    </citation>
    <scope>IDENTIFICATION</scope>
    <source>
        <tissue evidence="11 12">Whole organism</tissue>
    </source>
</reference>
<feature type="domain" description="TRASH" evidence="9">
    <location>
        <begin position="583"/>
        <end position="622"/>
    </location>
</feature>
<evidence type="ECO:0000256" key="7">
    <source>
        <dbReference type="ARBA" id="ARBA00022843"/>
    </source>
</evidence>
<feature type="region of interest" description="Disordered" evidence="8">
    <location>
        <begin position="1"/>
        <end position="155"/>
    </location>
</feature>
<evidence type="ECO:0000256" key="4">
    <source>
        <dbReference type="ARBA" id="ARBA00022737"/>
    </source>
</evidence>
<dbReference type="Pfam" id="PF06467">
    <property type="entry name" value="zf-FCS"/>
    <property type="match status" value="1"/>
</dbReference>
<protein>
    <submittedName>
        <fullName evidence="11 12">Zinc finger MYM-type protein 4</fullName>
    </submittedName>
</protein>
<dbReference type="RefSeq" id="XP_026284599.2">
    <property type="nucleotide sequence ID" value="XM_026428814.2"/>
</dbReference>
<evidence type="ECO:0000313" key="12">
    <source>
        <dbReference type="RefSeq" id="XP_026284599.2"/>
    </source>
</evidence>
<evidence type="ECO:0000256" key="8">
    <source>
        <dbReference type="SAM" id="MobiDB-lite"/>
    </source>
</evidence>
<feature type="region of interest" description="Disordered" evidence="8">
    <location>
        <begin position="227"/>
        <end position="248"/>
    </location>
</feature>
<dbReference type="RefSeq" id="XP_026284600.2">
    <property type="nucleotide sequence ID" value="XM_026428815.2"/>
</dbReference>
<dbReference type="KEGG" id="foc:113210710"/>
<sequence length="1513" mass="168569">MDCAVNKETTADCSTPDLKHDEPEKQTLDSKLGPSEQKNSESDQASPLGEDFVSKQDPDESQQKTSNLLQSTNEELSISSRHSSNNVVVNLLEGNSLKPVAIEQNLEVPKTVLDNDSKKDDNIAILPPQDEESASHKTSKSHYSGDISKTDKETEPTLQIVQTVSLNTKCSKELVSDSETNAAVNSILEQPASENEETLVTTEGSSRIELKDKTISTNEDTSVIHSNDEEHVEKNNSDGPKEISNISMEEEDEIRVLSVDAPSKKTENELFPITKDLELTVVESVCKDNSDIALNADVNKSTGTPATGDLKTVVESSSSMSMKSSDIDHKSTENKLPEPRVTETGNKSTTADGEEELCIVPDTEPRVPTEQEKANAFEKANKSSGLAEEVAEINEKDKCSSTLASDVPRSNEKCNETEDKIEEETDSGIGSVPKARKFGIQLVSTSSLVSRQALAEKEQQDQTDALLCSTAPDDMQTEEGGEHTCAVCGKLKKCKYHLQLKKIHLCEDACYTSYRKANDPPPVPQPPKATIRPRKLDRTYVHKCGQCLKKVDMKLEKTLTWETMDFCSEDCLEKYQKSFGSHCANCKKPVQSASLGKYCVRFGYDMKQFCDARCLEEFKKGLKVCSYCQKDISADTEGFLAPVGDKGQFKDFCSQECMEKYDQMSHNTVAPEITYECAVCNNSKPVKVEVLIDSKVQKLCSEPCFAAFKFANGIVADQCDMCKKYYDHNRSENFTVYYDEAPHSFCCKTCMNVYILAKRKIVPCSHCKVKKYNFDMIKKTTLNGQVVLMMCSLYCLNLYGLSSSMMIHSVPKKTGCEFCSSSSPAQFHLTMSDASVRSFCSSNCVVSFQGKYQNKAEKTPYPLGAPRKIFSKKISANVDDKDHGSNILGSMPVISSVTSLAPASGSVPPLSASSSSSSTVKNTATETIVKTVYKQHYIVRPPVHPEMTNCAVQVKPKTASKEVSCQPDTCTVGTQTDDSMSKPLFIPVPIPIFIPAPMQMYTSPYPIPVPIALPIPVPIFIPTTRNSSKGILKEIKRIQEKIPSDPYEAELLMMAEMVANDKKVETTDSESDDGENKAPDVEATDSGTAAEADFSPENGTNNTFGNEVLQMALKMVSEYDEPAVDFETSRASDSVSQTPSKPANEDKKDSERDDEEDIERKTKSSRKRSLRQSSDNLQSVKSKRSRKSSVSDPATTPIKTEPNIDLIVPKTEPVEKPDAHMCLKFTLGANAWKSWVTHKNEELVKTGGASKNVKLLKEDILQLTADELNYSLCLFVKEALNPNGQEYTPDTLYYLCLGIQQYLVENGRIENIFSDPYYEKFTTCLDDVVKKFADFNIDTNILVTRIKEEHLWESKQLGAHSPYVLLSTLMYFNTKHFNLMSVEEHMQLSFSHIMKHWKRPPNVVGPHKPGSLRHVVLRFYPPQSALAANSKKKKVYEQQEDEENPLRCPVKLYEFYLSKCPESVKTRNDVFYLLPERSCVPDSPVWYSTMALGQEQLHKMLNRIRLVKEIVML</sequence>
<feature type="region of interest" description="Disordered" evidence="8">
    <location>
        <begin position="1126"/>
        <end position="1209"/>
    </location>
</feature>
<keyword evidence="3" id="KW-0479">Metal-binding</keyword>
<feature type="domain" description="TRASH" evidence="9">
    <location>
        <begin position="719"/>
        <end position="758"/>
    </location>
</feature>
<evidence type="ECO:0000313" key="10">
    <source>
        <dbReference type="Proteomes" id="UP000504606"/>
    </source>
</evidence>
<dbReference type="PANTHER" id="PTHR45736">
    <property type="entry name" value="ZINC FINGER MYM-TYPE PROTEIN"/>
    <property type="match status" value="1"/>
</dbReference>
<dbReference type="OrthoDB" id="10025028at2759"/>
<keyword evidence="5" id="KW-0863">Zinc-finger</keyword>
<keyword evidence="4" id="KW-0677">Repeat</keyword>
<feature type="compositionally biased region" description="Polar residues" evidence="8">
    <location>
        <begin position="63"/>
        <end position="72"/>
    </location>
</feature>
<feature type="compositionally biased region" description="Basic and acidic residues" evidence="8">
    <location>
        <begin position="113"/>
        <end position="122"/>
    </location>
</feature>
<feature type="compositionally biased region" description="Polar residues" evidence="8">
    <location>
        <begin position="1129"/>
        <end position="1141"/>
    </location>
</feature>
<name>A0A6J1SUP3_FRAOC</name>
<feature type="region of interest" description="Disordered" evidence="8">
    <location>
        <begin position="301"/>
        <end position="356"/>
    </location>
</feature>
<feature type="domain" description="TRASH" evidence="9">
    <location>
        <begin position="541"/>
        <end position="579"/>
    </location>
</feature>
<feature type="compositionally biased region" description="Basic and acidic residues" evidence="8">
    <location>
        <begin position="409"/>
        <end position="418"/>
    </location>
</feature>
<dbReference type="GO" id="GO:0008270">
    <property type="term" value="F:zinc ion binding"/>
    <property type="evidence" value="ECO:0007669"/>
    <property type="project" value="UniProtKB-KW"/>
</dbReference>
<dbReference type="Pfam" id="PF25561">
    <property type="entry name" value="QRICH1"/>
    <property type="match status" value="1"/>
</dbReference>
<evidence type="ECO:0000256" key="1">
    <source>
        <dbReference type="ARBA" id="ARBA00022499"/>
    </source>
</evidence>
<evidence type="ECO:0000256" key="5">
    <source>
        <dbReference type="ARBA" id="ARBA00022771"/>
    </source>
</evidence>